<dbReference type="CDD" id="cd16841">
    <property type="entry name" value="RraA_family"/>
    <property type="match status" value="1"/>
</dbReference>
<evidence type="ECO:0000256" key="1">
    <source>
        <dbReference type="PIRSR" id="PIRSR605493-1"/>
    </source>
</evidence>
<dbReference type="OrthoDB" id="1476984at2759"/>
<dbReference type="SUPFAM" id="SSF89562">
    <property type="entry name" value="RraA-like"/>
    <property type="match status" value="1"/>
</dbReference>
<dbReference type="GO" id="GO:0008948">
    <property type="term" value="F:oxaloacetate decarboxylase activity"/>
    <property type="evidence" value="ECO:0007669"/>
    <property type="project" value="TreeGrafter"/>
</dbReference>
<name>A0A2N5US69_9BASI</name>
<evidence type="ECO:0000313" key="2">
    <source>
        <dbReference type="EMBL" id="PLW40610.1"/>
    </source>
</evidence>
<accession>A0A2N5US69</accession>
<sequence>MASALRVSIETIRQISSFSSCNVADALIKLNHPNGGYLPDINLQTQSAYSPSDIKICGEAFTVQMVPAADTESPRLTQHYVDAGEQDTVMVISSPPNSKSAVWGGLMTARAKAKGIKGVVIDGRCRDLVEHRAAEFMIFARGHSILGQSTFTRPSRIQVPITIFPVCDRFECPDTGMQAVSFPPTVVNPHDIILGDEDGVVAIPHQEVDQVIKLCAQSTLIDQQCLEALNAGHKIADTFAKFRGK</sequence>
<gene>
    <name evidence="2" type="ORF">PCANC_13033</name>
</gene>
<keyword evidence="1" id="KW-0460">Magnesium</keyword>
<reference evidence="2 3" key="1">
    <citation type="submission" date="2017-11" db="EMBL/GenBank/DDBJ databases">
        <title>De novo assembly and phasing of dikaryotic genomes from two isolates of Puccinia coronata f. sp. avenae, the causal agent of oat crown rust.</title>
        <authorList>
            <person name="Miller M.E."/>
            <person name="Zhang Y."/>
            <person name="Omidvar V."/>
            <person name="Sperschneider J."/>
            <person name="Schwessinger B."/>
            <person name="Raley C."/>
            <person name="Palmer J.M."/>
            <person name="Garnica D."/>
            <person name="Upadhyaya N."/>
            <person name="Rathjen J."/>
            <person name="Taylor J.M."/>
            <person name="Park R.F."/>
            <person name="Dodds P.N."/>
            <person name="Hirsch C.D."/>
            <person name="Kianian S.F."/>
            <person name="Figueroa M."/>
        </authorList>
    </citation>
    <scope>NUCLEOTIDE SEQUENCE [LARGE SCALE GENOMIC DNA]</scope>
    <source>
        <strain evidence="2">12NC29</strain>
    </source>
</reference>
<dbReference type="Proteomes" id="UP000235388">
    <property type="component" value="Unassembled WGS sequence"/>
</dbReference>
<feature type="binding site" evidence="1">
    <location>
        <position position="127"/>
    </location>
    <ligand>
        <name>Mg(2+)</name>
        <dbReference type="ChEBI" id="CHEBI:18420"/>
    </ligand>
</feature>
<dbReference type="InterPro" id="IPR005493">
    <property type="entry name" value="RraA/RraA-like"/>
</dbReference>
<dbReference type="AlphaFoldDB" id="A0A2N5US69"/>
<dbReference type="GO" id="GO:0046872">
    <property type="term" value="F:metal ion binding"/>
    <property type="evidence" value="ECO:0007669"/>
    <property type="project" value="UniProtKB-KW"/>
</dbReference>
<feature type="binding site" evidence="1">
    <location>
        <begin position="104"/>
        <end position="107"/>
    </location>
    <ligand>
        <name>substrate</name>
    </ligand>
</feature>
<feature type="binding site" evidence="1">
    <location>
        <position position="126"/>
    </location>
    <ligand>
        <name>substrate</name>
    </ligand>
</feature>
<dbReference type="Pfam" id="PF03737">
    <property type="entry name" value="RraA-like"/>
    <property type="match status" value="1"/>
</dbReference>
<proteinExistence type="predicted"/>
<keyword evidence="3" id="KW-1185">Reference proteome</keyword>
<comment type="cofactor">
    <cofactor evidence="1">
        <name>Mg(2+)</name>
        <dbReference type="ChEBI" id="CHEBI:18420"/>
    </cofactor>
</comment>
<dbReference type="InterPro" id="IPR036704">
    <property type="entry name" value="RraA/RraA-like_sf"/>
</dbReference>
<dbReference type="EMBL" id="PGCJ01000179">
    <property type="protein sequence ID" value="PLW40610.1"/>
    <property type="molecule type" value="Genomic_DNA"/>
</dbReference>
<dbReference type="GO" id="GO:0047443">
    <property type="term" value="F:4-hydroxy-4-methyl-2-oxoglutarate aldolase activity"/>
    <property type="evidence" value="ECO:0007669"/>
    <property type="project" value="TreeGrafter"/>
</dbReference>
<evidence type="ECO:0000313" key="3">
    <source>
        <dbReference type="Proteomes" id="UP000235388"/>
    </source>
</evidence>
<keyword evidence="1" id="KW-0479">Metal-binding</keyword>
<dbReference type="STRING" id="200324.A0A2N5US69"/>
<dbReference type="PANTHER" id="PTHR33254">
    <property type="entry name" value="4-HYDROXY-4-METHYL-2-OXOGLUTARATE ALDOLASE 3-RELATED"/>
    <property type="match status" value="1"/>
</dbReference>
<dbReference type="Gene3D" id="3.50.30.40">
    <property type="entry name" value="Ribonuclease E inhibitor RraA/RraA-like"/>
    <property type="match status" value="1"/>
</dbReference>
<organism evidence="2 3">
    <name type="scientific">Puccinia coronata f. sp. avenae</name>
    <dbReference type="NCBI Taxonomy" id="200324"/>
    <lineage>
        <taxon>Eukaryota</taxon>
        <taxon>Fungi</taxon>
        <taxon>Dikarya</taxon>
        <taxon>Basidiomycota</taxon>
        <taxon>Pucciniomycotina</taxon>
        <taxon>Pucciniomycetes</taxon>
        <taxon>Pucciniales</taxon>
        <taxon>Pucciniaceae</taxon>
        <taxon>Puccinia</taxon>
    </lineage>
</organism>
<protein>
    <recommendedName>
        <fullName evidence="4">RraA-like protein</fullName>
    </recommendedName>
</protein>
<comment type="caution">
    <text evidence="2">The sequence shown here is derived from an EMBL/GenBank/DDBJ whole genome shotgun (WGS) entry which is preliminary data.</text>
</comment>
<evidence type="ECO:0008006" key="4">
    <source>
        <dbReference type="Google" id="ProtNLM"/>
    </source>
</evidence>
<dbReference type="PANTHER" id="PTHR33254:SF4">
    <property type="entry name" value="4-HYDROXY-4-METHYL-2-OXOGLUTARATE ALDOLASE 3-RELATED"/>
    <property type="match status" value="1"/>
</dbReference>